<dbReference type="GO" id="GO:0015288">
    <property type="term" value="F:porin activity"/>
    <property type="evidence" value="ECO:0007669"/>
    <property type="project" value="InterPro"/>
</dbReference>
<dbReference type="InterPro" id="IPR033900">
    <property type="entry name" value="Gram_neg_porin_domain"/>
</dbReference>
<dbReference type="GO" id="GO:0016020">
    <property type="term" value="C:membrane"/>
    <property type="evidence" value="ECO:0007669"/>
    <property type="project" value="InterPro"/>
</dbReference>
<feature type="signal peptide" evidence="2">
    <location>
        <begin position="1"/>
        <end position="18"/>
    </location>
</feature>
<evidence type="ECO:0000313" key="4">
    <source>
        <dbReference type="EMBL" id="QEY23567.1"/>
    </source>
</evidence>
<evidence type="ECO:0000256" key="2">
    <source>
        <dbReference type="SAM" id="SignalP"/>
    </source>
</evidence>
<feature type="domain" description="Porin" evidence="3">
    <location>
        <begin position="9"/>
        <end position="103"/>
    </location>
</feature>
<dbReference type="OrthoDB" id="8606596at2"/>
<dbReference type="AlphaFoldDB" id="A0A5P3MPS8"/>
<gene>
    <name evidence="4" type="ORF">D0T90_02845</name>
</gene>
<dbReference type="KEGG" id="naq:D0T90_02845"/>
<evidence type="ECO:0000259" key="3">
    <source>
        <dbReference type="Pfam" id="PF13609"/>
    </source>
</evidence>
<keyword evidence="2" id="KW-0732">Signal</keyword>
<feature type="chain" id="PRO_5031033525" evidence="2">
    <location>
        <begin position="19"/>
        <end position="105"/>
    </location>
</feature>
<protein>
    <submittedName>
        <fullName evidence="4">Porin</fullName>
    </submittedName>
</protein>
<dbReference type="Proteomes" id="UP000325536">
    <property type="component" value="Chromosome"/>
</dbReference>
<feature type="region of interest" description="Disordered" evidence="1">
    <location>
        <begin position="78"/>
        <end position="105"/>
    </location>
</feature>
<evidence type="ECO:0000256" key="1">
    <source>
        <dbReference type="SAM" id="MobiDB-lite"/>
    </source>
</evidence>
<keyword evidence="5" id="KW-1185">Reference proteome</keyword>
<dbReference type="SUPFAM" id="SSF56935">
    <property type="entry name" value="Porins"/>
    <property type="match status" value="1"/>
</dbReference>
<evidence type="ECO:0000313" key="5">
    <source>
        <dbReference type="Proteomes" id="UP000325536"/>
    </source>
</evidence>
<name>A0A5P3MPS8_NEIAN</name>
<dbReference type="Gene3D" id="2.40.160.10">
    <property type="entry name" value="Porin"/>
    <property type="match status" value="1"/>
</dbReference>
<dbReference type="EMBL" id="CP031699">
    <property type="protein sequence ID" value="QEY23567.1"/>
    <property type="molecule type" value="Genomic_DNA"/>
</dbReference>
<sequence>MKMIFLPLLVFAAAPAWSDVQWYGKVAAGVEAAQIRFDGKSASQNGVADFGSHVGLRGSYPIGGGANVLWQFEQDVPTDGRSDGSLRKQWRERKNGGESFIGISR</sequence>
<accession>A0A5P3MPS8</accession>
<reference evidence="4 5" key="1">
    <citation type="submission" date="2018-08" db="EMBL/GenBank/DDBJ databases">
        <title>Neisseria animalis ATCC 49930 complete genome.</title>
        <authorList>
            <person name="Veseli I.A."/>
            <person name="Mascarenhas dos Santos A.C."/>
            <person name="Buttler R."/>
            <person name="Pombert J.-F."/>
        </authorList>
    </citation>
    <scope>NUCLEOTIDE SEQUENCE [LARGE SCALE GENOMIC DNA]</scope>
    <source>
        <strain evidence="4 5">ATCC 49930</strain>
    </source>
</reference>
<organism evidence="4 5">
    <name type="scientific">Neisseria animalis</name>
    <dbReference type="NCBI Taxonomy" id="492"/>
    <lineage>
        <taxon>Bacteria</taxon>
        <taxon>Pseudomonadati</taxon>
        <taxon>Pseudomonadota</taxon>
        <taxon>Betaproteobacteria</taxon>
        <taxon>Neisseriales</taxon>
        <taxon>Neisseriaceae</taxon>
        <taxon>Neisseria</taxon>
    </lineage>
</organism>
<proteinExistence type="predicted"/>
<dbReference type="InterPro" id="IPR023614">
    <property type="entry name" value="Porin_dom_sf"/>
</dbReference>
<dbReference type="RefSeq" id="WP_123794965.1">
    <property type="nucleotide sequence ID" value="NZ_CP031699.1"/>
</dbReference>
<dbReference type="Pfam" id="PF13609">
    <property type="entry name" value="Porin_4"/>
    <property type="match status" value="1"/>
</dbReference>